<dbReference type="Gene3D" id="3.30.70.1430">
    <property type="entry name" value="Multidrug efflux transporter AcrB pore domain"/>
    <property type="match status" value="2"/>
</dbReference>
<feature type="transmembrane region" description="Helical" evidence="1">
    <location>
        <begin position="331"/>
        <end position="350"/>
    </location>
</feature>
<dbReference type="PANTHER" id="PTHR32063">
    <property type="match status" value="1"/>
</dbReference>
<dbReference type="EMBL" id="AMGM01000069">
    <property type="protein sequence ID" value="EKB48104.1"/>
    <property type="molecule type" value="Genomic_DNA"/>
</dbReference>
<dbReference type="SUPFAM" id="SSF82866">
    <property type="entry name" value="Multidrug efflux transporter AcrB transmembrane domain"/>
    <property type="match status" value="2"/>
</dbReference>
<feature type="transmembrane region" description="Helical" evidence="1">
    <location>
        <begin position="383"/>
        <end position="404"/>
    </location>
</feature>
<dbReference type="Gene3D" id="3.30.70.1440">
    <property type="entry name" value="Multidrug efflux transporter AcrB pore domain"/>
    <property type="match status" value="1"/>
</dbReference>
<dbReference type="GO" id="GO:0005886">
    <property type="term" value="C:plasma membrane"/>
    <property type="evidence" value="ECO:0007669"/>
    <property type="project" value="TreeGrafter"/>
</dbReference>
<dbReference type="Gene3D" id="3.30.70.1320">
    <property type="entry name" value="Multidrug efflux transporter AcrB pore domain like"/>
    <property type="match status" value="1"/>
</dbReference>
<reference evidence="2 3" key="1">
    <citation type="journal article" date="2012" name="J. Bacteriol.">
        <title>Draft Genome Sequence of Cecembia lonarensis Strain LW9T, Isolated from Lonar Lake, a Haloalkaline Lake in India.</title>
        <authorList>
            <person name="Shivaji S."/>
            <person name="Ara S."/>
            <person name="Singh A."/>
            <person name="Pinnaka A.K."/>
        </authorList>
    </citation>
    <scope>NUCLEOTIDE SEQUENCE [LARGE SCALE GENOMIC DNA]</scope>
    <source>
        <strain evidence="2 3">LW9</strain>
    </source>
</reference>
<evidence type="ECO:0000313" key="2">
    <source>
        <dbReference type="EMBL" id="EKB48104.1"/>
    </source>
</evidence>
<dbReference type="InterPro" id="IPR027463">
    <property type="entry name" value="AcrB_DN_DC_subdom"/>
</dbReference>
<name>K1LVD1_CECL9</name>
<feature type="transmembrane region" description="Helical" evidence="1">
    <location>
        <begin position="12"/>
        <end position="30"/>
    </location>
</feature>
<keyword evidence="1" id="KW-0812">Transmembrane</keyword>
<feature type="transmembrane region" description="Helical" evidence="1">
    <location>
        <begin position="868"/>
        <end position="888"/>
    </location>
</feature>
<keyword evidence="1" id="KW-1133">Transmembrane helix</keyword>
<feature type="transmembrane region" description="Helical" evidence="1">
    <location>
        <begin position="842"/>
        <end position="861"/>
    </location>
</feature>
<dbReference type="SUPFAM" id="SSF82693">
    <property type="entry name" value="Multidrug efflux transporter AcrB pore domain, PN1, PN2, PC1 and PC2 subdomains"/>
    <property type="match status" value="2"/>
</dbReference>
<feature type="transmembrane region" description="Helical" evidence="1">
    <location>
        <begin position="522"/>
        <end position="542"/>
    </location>
</feature>
<feature type="transmembrane region" description="Helical" evidence="1">
    <location>
        <begin position="436"/>
        <end position="458"/>
    </location>
</feature>
<keyword evidence="1" id="KW-0472">Membrane</keyword>
<dbReference type="Gene3D" id="1.20.1640.10">
    <property type="entry name" value="Multidrug efflux transporter AcrB transmembrane domain"/>
    <property type="match status" value="2"/>
</dbReference>
<feature type="transmembrane region" description="Helical" evidence="1">
    <location>
        <begin position="978"/>
        <end position="1005"/>
    </location>
</feature>
<feature type="transmembrane region" description="Helical" evidence="1">
    <location>
        <begin position="464"/>
        <end position="486"/>
    </location>
</feature>
<dbReference type="AlphaFoldDB" id="K1LVD1"/>
<dbReference type="RefSeq" id="WP_009186292.1">
    <property type="nucleotide sequence ID" value="NZ_AMGM01000069.1"/>
</dbReference>
<dbReference type="PRINTS" id="PR00702">
    <property type="entry name" value="ACRIFLAVINRP"/>
</dbReference>
<dbReference type="Pfam" id="PF00873">
    <property type="entry name" value="ACR_tran"/>
    <property type="match status" value="1"/>
</dbReference>
<gene>
    <name evidence="2" type="primary">mdtC_3</name>
    <name evidence="2" type="ORF">B879_03274</name>
</gene>
<evidence type="ECO:0000313" key="3">
    <source>
        <dbReference type="Proteomes" id="UP000004478"/>
    </source>
</evidence>
<keyword evidence="3" id="KW-1185">Reference proteome</keyword>
<dbReference type="PATRIC" id="fig|1225176.3.peg.3474"/>
<dbReference type="InterPro" id="IPR001036">
    <property type="entry name" value="Acrflvin-R"/>
</dbReference>
<accession>K1LVD1</accession>
<dbReference type="PANTHER" id="PTHR32063:SF0">
    <property type="entry name" value="SWARMING MOTILITY PROTEIN SWRC"/>
    <property type="match status" value="1"/>
</dbReference>
<dbReference type="OrthoDB" id="9798415at2"/>
<dbReference type="SUPFAM" id="SSF82714">
    <property type="entry name" value="Multidrug efflux transporter AcrB TolC docking domain, DN and DC subdomains"/>
    <property type="match status" value="2"/>
</dbReference>
<evidence type="ECO:0000256" key="1">
    <source>
        <dbReference type="SAM" id="Phobius"/>
    </source>
</evidence>
<organism evidence="2 3">
    <name type="scientific">Cecembia lonarensis (strain CCUG 58316 / KCTC 22772 / LW9)</name>
    <dbReference type="NCBI Taxonomy" id="1225176"/>
    <lineage>
        <taxon>Bacteria</taxon>
        <taxon>Pseudomonadati</taxon>
        <taxon>Bacteroidota</taxon>
        <taxon>Cytophagia</taxon>
        <taxon>Cytophagales</taxon>
        <taxon>Cyclobacteriaceae</taxon>
        <taxon>Cecembia</taxon>
    </lineage>
</organism>
<dbReference type="Gene3D" id="3.30.2090.10">
    <property type="entry name" value="Multidrug efflux transporter AcrB TolC docking domain, DN and DC subdomains"/>
    <property type="match status" value="2"/>
</dbReference>
<dbReference type="GO" id="GO:0042910">
    <property type="term" value="F:xenobiotic transmembrane transporter activity"/>
    <property type="evidence" value="ECO:0007669"/>
    <property type="project" value="TreeGrafter"/>
</dbReference>
<protein>
    <submittedName>
        <fullName evidence="2">Multidrug transporter MdtC</fullName>
    </submittedName>
</protein>
<dbReference type="Proteomes" id="UP000004478">
    <property type="component" value="Unassembled WGS sequence"/>
</dbReference>
<sequence length="1026" mass="114915">MVRFLLARPIAVFMTFLALMVFSVIVFRTLPISLLPPIDVPQIVIKVNYPNASPEAIEQNVLSPIRESLMTLNGLEDMDSKAGAEVGSIRLIFDYNTPMDLAYIEVNEKIDRLTNSLPSDLSRPQVIRVNTNDIPVVRVQVTPKAGFDFTEVSLLTENVLKKRLEQLDGVSLVDINGKKERIITVSPDKAALRALGMSEENVINAIQFGNEELPGISVEDGQFRYYLRLATRVDNPADIMKLPVTSSEGVTVDLGRVAKVQYEVNEVMGFHLFGEEEGLVITVHKQAAAKMNELLPRVYEAIDIFQEDYPQVDFALTQDQSVLLNAGISNLQTSLLFGGMFAFGVLFIFMGNYRTPIIIGISLPSSLLISFLVFYFFELSINVISLSGLALGLGMLIDNSIIVLDNITRKRKEGLGLFDACAEGVNEVMSALISSVLTTLAVFVPLVFLSGISGALFFDQAVSVAAILSVSLLVAFILLPMLYHFFFRKKSQEGLPEEDSRFFKAVLKGYKRLYVRIFAKRGLSFGFFLLLIPAGLALAYLLPIQGLPPIEKFDAVVRIDWNEPIGVEQNRDRVLSLLENMQGVYEKAEADIGVRQFILFDGESSLQEANLYFLFETQASKTEEMARLQSLLRNTYPRAQVEISDAPNAFDQLFASNLPFYEVRWKDLTTKRPVEEERMDVWLLEFPTQEFERGPSLQKEASVVFRLDPSRMALYGIQANDLQVQIKRLFGAYTITDIKRFGEITPIKLSAERQDFEAILRNNTIRGKDGVEYALSNFIRFDYENQYKFVTADKGGVYQSVLLTSENPTTYNSEIFSWGAERNLSVSFFGQYFKDRETIRELIGVLLVAVLLLYFILSAQFESFVQPLIVIFTLPLGIAGAFLVLLLTGTSLNVMSAIGLVVMLGIMVNDAILKIDTINRLRIKYAPAMPGREALDRALFEAGEIRLKPIMMTSVTTILALLPVVFSSGLGADLQRPLVFSVIGGLTIGTFTALYFVPLAYWFLVRHKTQDTRLKTQNMIHSSTMY</sequence>
<feature type="transmembrane region" description="Helical" evidence="1">
    <location>
        <begin position="894"/>
        <end position="913"/>
    </location>
</feature>
<comment type="caution">
    <text evidence="2">The sequence shown here is derived from an EMBL/GenBank/DDBJ whole genome shotgun (WGS) entry which is preliminary data.</text>
</comment>
<proteinExistence type="predicted"/>
<feature type="transmembrane region" description="Helical" evidence="1">
    <location>
        <begin position="357"/>
        <end position="377"/>
    </location>
</feature>
<feature type="transmembrane region" description="Helical" evidence="1">
    <location>
        <begin position="950"/>
        <end position="972"/>
    </location>
</feature>